<comment type="similarity">
    <text evidence="1">Belongs to the phD/YefM antitoxin family.</text>
</comment>
<proteinExistence type="inferred from homology"/>
<comment type="caution">
    <text evidence="2">The sequence shown here is derived from an EMBL/GenBank/DDBJ whole genome shotgun (WGS) entry which is preliminary data.</text>
</comment>
<reference evidence="2" key="2">
    <citation type="submission" date="2020-09" db="EMBL/GenBank/DDBJ databases">
        <authorList>
            <person name="Sun Q."/>
            <person name="Zhou Y."/>
        </authorList>
    </citation>
    <scope>NUCLEOTIDE SEQUENCE</scope>
    <source>
        <strain evidence="2">CGMCC 1.15095</strain>
    </source>
</reference>
<dbReference type="RefSeq" id="WP_188772806.1">
    <property type="nucleotide sequence ID" value="NZ_BMHK01000034.1"/>
</dbReference>
<evidence type="ECO:0000313" key="3">
    <source>
        <dbReference type="Proteomes" id="UP000608154"/>
    </source>
</evidence>
<keyword evidence="3" id="KW-1185">Reference proteome</keyword>
<evidence type="ECO:0000313" key="2">
    <source>
        <dbReference type="EMBL" id="GGC12765.1"/>
    </source>
</evidence>
<gene>
    <name evidence="2" type="ORF">GCM10011494_34500</name>
</gene>
<dbReference type="SUPFAM" id="SSF143120">
    <property type="entry name" value="YefM-like"/>
    <property type="match status" value="1"/>
</dbReference>
<organism evidence="2 3">
    <name type="scientific">Novosphingobium endophyticum</name>
    <dbReference type="NCBI Taxonomy" id="1955250"/>
    <lineage>
        <taxon>Bacteria</taxon>
        <taxon>Pseudomonadati</taxon>
        <taxon>Pseudomonadota</taxon>
        <taxon>Alphaproteobacteria</taxon>
        <taxon>Sphingomonadales</taxon>
        <taxon>Sphingomonadaceae</taxon>
        <taxon>Novosphingobium</taxon>
    </lineage>
</organism>
<evidence type="ECO:0008006" key="4">
    <source>
        <dbReference type="Google" id="ProtNLM"/>
    </source>
</evidence>
<dbReference type="AlphaFoldDB" id="A0A916TUW6"/>
<evidence type="ECO:0000256" key="1">
    <source>
        <dbReference type="ARBA" id="ARBA00009981"/>
    </source>
</evidence>
<reference evidence="2" key="1">
    <citation type="journal article" date="2014" name="Int. J. Syst. Evol. Microbiol.">
        <title>Complete genome sequence of Corynebacterium casei LMG S-19264T (=DSM 44701T), isolated from a smear-ripened cheese.</title>
        <authorList>
            <consortium name="US DOE Joint Genome Institute (JGI-PGF)"/>
            <person name="Walter F."/>
            <person name="Albersmeier A."/>
            <person name="Kalinowski J."/>
            <person name="Ruckert C."/>
        </authorList>
    </citation>
    <scope>NUCLEOTIDE SEQUENCE</scope>
    <source>
        <strain evidence="2">CGMCC 1.15095</strain>
    </source>
</reference>
<protein>
    <recommendedName>
        <fullName evidence="4">Prevent-host-death protein</fullName>
    </recommendedName>
</protein>
<dbReference type="EMBL" id="BMHK01000034">
    <property type="protein sequence ID" value="GGC12765.1"/>
    <property type="molecule type" value="Genomic_DNA"/>
</dbReference>
<dbReference type="Proteomes" id="UP000608154">
    <property type="component" value="Unassembled WGS sequence"/>
</dbReference>
<accession>A0A916TUW6</accession>
<name>A0A916TUW6_9SPHN</name>
<dbReference type="InterPro" id="IPR036165">
    <property type="entry name" value="YefM-like_sf"/>
</dbReference>
<sequence>MRRLEVGTFEADFASQLDAARADTVIITEDDQPTWALISYEVFTQLRDDDEANG</sequence>